<evidence type="ECO:0000313" key="1">
    <source>
        <dbReference type="Proteomes" id="UP000887580"/>
    </source>
</evidence>
<accession>A0AC35GTT7</accession>
<dbReference type="WBParaSite" id="PS1159_v2.g8494.t1">
    <property type="protein sequence ID" value="PS1159_v2.g8494.t1"/>
    <property type="gene ID" value="PS1159_v2.g8494"/>
</dbReference>
<proteinExistence type="predicted"/>
<organism evidence="1 2">
    <name type="scientific">Panagrolaimus sp. PS1159</name>
    <dbReference type="NCBI Taxonomy" id="55785"/>
    <lineage>
        <taxon>Eukaryota</taxon>
        <taxon>Metazoa</taxon>
        <taxon>Ecdysozoa</taxon>
        <taxon>Nematoda</taxon>
        <taxon>Chromadorea</taxon>
        <taxon>Rhabditida</taxon>
        <taxon>Tylenchina</taxon>
        <taxon>Panagrolaimomorpha</taxon>
        <taxon>Panagrolaimoidea</taxon>
        <taxon>Panagrolaimidae</taxon>
        <taxon>Panagrolaimus</taxon>
    </lineage>
</organism>
<name>A0AC35GTT7_9BILA</name>
<protein>
    <submittedName>
        <fullName evidence="2">Uncharacterized protein</fullName>
    </submittedName>
</protein>
<evidence type="ECO:0000313" key="2">
    <source>
        <dbReference type="WBParaSite" id="PS1159_v2.g8494.t1"/>
    </source>
</evidence>
<reference evidence="2" key="1">
    <citation type="submission" date="2022-11" db="UniProtKB">
        <authorList>
            <consortium name="WormBaseParasite"/>
        </authorList>
    </citation>
    <scope>IDENTIFICATION</scope>
</reference>
<sequence length="349" mass="39300">MKLFSKTFFFCFFFVLSLEFLDSVYAAKFRRNGNDSGTLVGNVYENGSSDALLLSDKNEHGTQFGEDVILSGYGPINLTLTYEMLIFEVCKSCMGTSTVCYEASHGFHVSEAVGDCRGSSSCEFKVKGEDPKLVFGNEASVFKTHFIYYYFLSDFISFESCEPKMDDNKMIKLYVNIDPECTIKVKNARIYVPKKNAKIDVPKVLSPIKSTPNRTSKDTSETSFPIWGYIIIIVGIIVFIVILIMGFIAYNLFKTHKPSKDIPPNVDEIKSKPTAFNANVAIVETPTNQELKLAKVEPNMNNDNKSKKSQKKDKKTKIQKPTVEDIPTIGHQESKKDKSVMMESEPVKF</sequence>
<dbReference type="Proteomes" id="UP000887580">
    <property type="component" value="Unplaced"/>
</dbReference>